<accession>A0AAC8Q1S1</accession>
<dbReference type="Proteomes" id="UP000256345">
    <property type="component" value="Unassembled WGS sequence"/>
</dbReference>
<keyword evidence="4" id="KW-1185">Reference proteome</keyword>
<evidence type="ECO:0000313" key="1">
    <source>
        <dbReference type="EMBL" id="AKI99327.1"/>
    </source>
</evidence>
<dbReference type="EMBL" id="CP011509">
    <property type="protein sequence ID" value="AKI99327.1"/>
    <property type="molecule type" value="Genomic_DNA"/>
</dbReference>
<evidence type="ECO:0000313" key="3">
    <source>
        <dbReference type="Proteomes" id="UP000035579"/>
    </source>
</evidence>
<reference evidence="1 3" key="1">
    <citation type="submission" date="2015-05" db="EMBL/GenBank/DDBJ databases">
        <title>Genome assembly of Archangium gephyra DSM 2261.</title>
        <authorList>
            <person name="Sharma G."/>
            <person name="Subramanian S."/>
        </authorList>
    </citation>
    <scope>NUCLEOTIDE SEQUENCE [LARGE SCALE GENOMIC DNA]</scope>
    <source>
        <strain evidence="1 3">DSM 2261</strain>
    </source>
</reference>
<protein>
    <submittedName>
        <fullName evidence="1">PPE family protein</fullName>
    </submittedName>
</protein>
<dbReference type="PROSITE" id="PS51257">
    <property type="entry name" value="PROKAR_LIPOPROTEIN"/>
    <property type="match status" value="1"/>
</dbReference>
<evidence type="ECO:0000313" key="4">
    <source>
        <dbReference type="Proteomes" id="UP000256345"/>
    </source>
</evidence>
<evidence type="ECO:0000313" key="2">
    <source>
        <dbReference type="EMBL" id="REG15465.1"/>
    </source>
</evidence>
<reference evidence="2 4" key="2">
    <citation type="submission" date="2018-08" db="EMBL/GenBank/DDBJ databases">
        <title>Genomic Encyclopedia of Archaeal and Bacterial Type Strains, Phase II (KMG-II): from individual species to whole genera.</title>
        <authorList>
            <person name="Goeker M."/>
        </authorList>
    </citation>
    <scope>NUCLEOTIDE SEQUENCE [LARGE SCALE GENOMIC DNA]</scope>
    <source>
        <strain evidence="2 4">DSM 2261</strain>
    </source>
</reference>
<dbReference type="AlphaFoldDB" id="A0AAC8Q1S1"/>
<gene>
    <name evidence="1" type="ORF">AA314_00954</name>
    <name evidence="2" type="ORF">ATI61_12450</name>
</gene>
<proteinExistence type="predicted"/>
<name>A0AAC8Q1S1_9BACT</name>
<sequence>MKSTYGALLLTLAVGCGPVEEEALPPPPEVGSSLQGLEDDNGLTVNGLAFNGLAFNGLAFNGLAFNGLASSAFSSWFQQSPLTTSLFMKYLVRCAVPAGQSRTFSDGWFTYTWTGSLGLAPGWSGGAPATAEEQQVVTACVAALVNKFGRSVGVSVLGANAQGQLIPYTATELSDYSLREACFFGNLFTEEGLFVGNDQAPLAPWQSSLRACALEGSDACPPLVHIGSCQASCTLDPTGTYYTRCTRNGRSYRPITTRLRAQDVVVCGDGICQFTESCGSSNRYDDCALDCGPCR</sequence>
<organism evidence="1 3">
    <name type="scientific">Archangium gephyra</name>
    <dbReference type="NCBI Taxonomy" id="48"/>
    <lineage>
        <taxon>Bacteria</taxon>
        <taxon>Pseudomonadati</taxon>
        <taxon>Myxococcota</taxon>
        <taxon>Myxococcia</taxon>
        <taxon>Myxococcales</taxon>
        <taxon>Cystobacterineae</taxon>
        <taxon>Archangiaceae</taxon>
        <taxon>Archangium</taxon>
    </lineage>
</organism>
<dbReference type="RefSeq" id="WP_047854460.1">
    <property type="nucleotide sequence ID" value="NZ_CP011509.1"/>
</dbReference>
<dbReference type="EMBL" id="QUMU01000024">
    <property type="protein sequence ID" value="REG15465.1"/>
    <property type="molecule type" value="Genomic_DNA"/>
</dbReference>
<dbReference type="Proteomes" id="UP000035579">
    <property type="component" value="Chromosome"/>
</dbReference>
<dbReference type="KEGG" id="age:AA314_00954"/>